<dbReference type="RefSeq" id="WP_151123246.1">
    <property type="nucleotide sequence ID" value="NZ_CP088082.1"/>
</dbReference>
<evidence type="ECO:0000313" key="3">
    <source>
        <dbReference type="EMBL" id="KAB0583991.1"/>
    </source>
</evidence>
<keyword evidence="1" id="KW-0472">Membrane</keyword>
<feature type="domain" description="Phosphatidic acid phosphatase type 2/haloperoxidase" evidence="2">
    <location>
        <begin position="73"/>
        <end position="150"/>
    </location>
</feature>
<feature type="transmembrane region" description="Helical" evidence="1">
    <location>
        <begin position="159"/>
        <end position="179"/>
    </location>
</feature>
<comment type="caution">
    <text evidence="3">The sequence shown here is derived from an EMBL/GenBank/DDBJ whole genome shotgun (WGS) entry which is preliminary data.</text>
</comment>
<dbReference type="AlphaFoldDB" id="A0A643FFY8"/>
<feature type="transmembrane region" description="Helical" evidence="1">
    <location>
        <begin position="78"/>
        <end position="96"/>
    </location>
</feature>
<feature type="transmembrane region" description="Helical" evidence="1">
    <location>
        <begin position="103"/>
        <end position="123"/>
    </location>
</feature>
<gene>
    <name evidence="3" type="ORF">F7Q92_05850</name>
</gene>
<dbReference type="InterPro" id="IPR000326">
    <property type="entry name" value="PAP2/HPO"/>
</dbReference>
<name>A0A643FFY8_IDEDE</name>
<dbReference type="SUPFAM" id="SSF48317">
    <property type="entry name" value="Acid phosphatase/Vanadium-dependent haloperoxidase"/>
    <property type="match status" value="1"/>
</dbReference>
<dbReference type="InterPro" id="IPR036938">
    <property type="entry name" value="PAP2/HPO_sf"/>
</dbReference>
<reference evidence="3 4" key="1">
    <citation type="submission" date="2019-09" db="EMBL/GenBank/DDBJ databases">
        <title>Draft genome sequences of 48 bacterial type strains from the CCUG.</title>
        <authorList>
            <person name="Tunovic T."/>
            <person name="Pineiro-Iglesias B."/>
            <person name="Unosson C."/>
            <person name="Inganas E."/>
            <person name="Ohlen M."/>
            <person name="Cardew S."/>
            <person name="Jensie-Markopoulos S."/>
            <person name="Salva-Serra F."/>
            <person name="Jaen-Luchoro D."/>
            <person name="Karlsson R."/>
            <person name="Svensson-Stadler L."/>
            <person name="Chun J."/>
            <person name="Moore E."/>
        </authorList>
    </citation>
    <scope>NUCLEOTIDE SEQUENCE [LARGE SCALE GENOMIC DNA]</scope>
    <source>
        <strain evidence="3 4">CCUG 30977</strain>
    </source>
</reference>
<evidence type="ECO:0000313" key="4">
    <source>
        <dbReference type="Proteomes" id="UP000430120"/>
    </source>
</evidence>
<keyword evidence="4" id="KW-1185">Reference proteome</keyword>
<protein>
    <recommendedName>
        <fullName evidence="2">Phosphatidic acid phosphatase type 2/haloperoxidase domain-containing protein</fullName>
    </recommendedName>
</protein>
<evidence type="ECO:0000256" key="1">
    <source>
        <dbReference type="SAM" id="Phobius"/>
    </source>
</evidence>
<dbReference type="EMBL" id="VZPB01000009">
    <property type="protein sequence ID" value="KAB0583991.1"/>
    <property type="molecule type" value="Genomic_DNA"/>
</dbReference>
<dbReference type="Pfam" id="PF01569">
    <property type="entry name" value="PAP2"/>
    <property type="match status" value="1"/>
</dbReference>
<proteinExistence type="predicted"/>
<dbReference type="Proteomes" id="UP000430120">
    <property type="component" value="Unassembled WGS sequence"/>
</dbReference>
<accession>A0A643FFY8</accession>
<dbReference type="Gene3D" id="1.20.144.10">
    <property type="entry name" value="Phosphatidic acid phosphatase type 2/haloperoxidase"/>
    <property type="match status" value="1"/>
</dbReference>
<feature type="transmembrane region" description="Helical" evidence="1">
    <location>
        <begin position="40"/>
        <end position="66"/>
    </location>
</feature>
<dbReference type="OrthoDB" id="8590768at2"/>
<keyword evidence="1" id="KW-1133">Transmembrane helix</keyword>
<evidence type="ECO:0000259" key="2">
    <source>
        <dbReference type="Pfam" id="PF01569"/>
    </source>
</evidence>
<keyword evidence="1" id="KW-0812">Transmembrane</keyword>
<sequence>MTLWLLITRLGEAQILLPAAGLALLLLAQREDSRAAALRWALALGLGTLVTTVSKVAFLGFGWGIAALDFTGFSGHSMYAASVDIPLLATCALALFGRGRWGGALAGAALAALIAVSRVEVGAHSVSEAIAGFVLGGSLAAWVVAALPTRWPAQAALRTAVGLAPLGLTLWLAAGVAWAPPPVTHSLVVRLSLALSGREHPYTRAHLHATPRARLPVRSWPPAGDTDLA</sequence>
<feature type="transmembrane region" description="Helical" evidence="1">
    <location>
        <begin position="6"/>
        <end position="28"/>
    </location>
</feature>
<organism evidence="3 4">
    <name type="scientific">Ideonella dechloratans</name>
    <dbReference type="NCBI Taxonomy" id="36863"/>
    <lineage>
        <taxon>Bacteria</taxon>
        <taxon>Pseudomonadati</taxon>
        <taxon>Pseudomonadota</taxon>
        <taxon>Betaproteobacteria</taxon>
        <taxon>Burkholderiales</taxon>
        <taxon>Sphaerotilaceae</taxon>
        <taxon>Ideonella</taxon>
    </lineage>
</organism>
<feature type="transmembrane region" description="Helical" evidence="1">
    <location>
        <begin position="129"/>
        <end position="147"/>
    </location>
</feature>